<feature type="domain" description="RNA polymerase sigma factor 70 region 4 type 2" evidence="6">
    <location>
        <begin position="98"/>
        <end position="147"/>
    </location>
</feature>
<comment type="similarity">
    <text evidence="1">Belongs to the sigma-70 factor family. ECF subfamily.</text>
</comment>
<dbReference type="CDD" id="cd06171">
    <property type="entry name" value="Sigma70_r4"/>
    <property type="match status" value="1"/>
</dbReference>
<comment type="caution">
    <text evidence="7">The sequence shown here is derived from an EMBL/GenBank/DDBJ whole genome shotgun (WGS) entry which is preliminary data.</text>
</comment>
<dbReference type="Gene3D" id="1.10.1740.10">
    <property type="match status" value="1"/>
</dbReference>
<dbReference type="EMBL" id="JAOTPO010000011">
    <property type="protein sequence ID" value="MDE5414813.1"/>
    <property type="molecule type" value="Genomic_DNA"/>
</dbReference>
<dbReference type="InterPro" id="IPR039425">
    <property type="entry name" value="RNA_pol_sigma-70-like"/>
</dbReference>
<dbReference type="Pfam" id="PF08281">
    <property type="entry name" value="Sigma70_r4_2"/>
    <property type="match status" value="1"/>
</dbReference>
<keyword evidence="8" id="KW-1185">Reference proteome</keyword>
<evidence type="ECO:0000256" key="1">
    <source>
        <dbReference type="ARBA" id="ARBA00010641"/>
    </source>
</evidence>
<keyword evidence="3" id="KW-0731">Sigma factor</keyword>
<keyword evidence="2" id="KW-0805">Transcription regulation</keyword>
<dbReference type="NCBIfam" id="TIGR02937">
    <property type="entry name" value="sigma70-ECF"/>
    <property type="match status" value="1"/>
</dbReference>
<dbReference type="InterPro" id="IPR036388">
    <property type="entry name" value="WH-like_DNA-bd_sf"/>
</dbReference>
<feature type="domain" description="RNA polymerase sigma-70 region 2" evidence="5">
    <location>
        <begin position="7"/>
        <end position="71"/>
    </location>
</feature>
<evidence type="ECO:0000313" key="7">
    <source>
        <dbReference type="EMBL" id="MDE5414813.1"/>
    </source>
</evidence>
<name>A0ABT5VH87_9BACI</name>
<dbReference type="InterPro" id="IPR013249">
    <property type="entry name" value="RNA_pol_sigma70_r4_t2"/>
</dbReference>
<dbReference type="SUPFAM" id="SSF88946">
    <property type="entry name" value="Sigma2 domain of RNA polymerase sigma factors"/>
    <property type="match status" value="1"/>
</dbReference>
<dbReference type="Proteomes" id="UP001148125">
    <property type="component" value="Unassembled WGS sequence"/>
</dbReference>
<evidence type="ECO:0000256" key="2">
    <source>
        <dbReference type="ARBA" id="ARBA00023015"/>
    </source>
</evidence>
<sequence length="170" mass="19942">MKKREVFENFKDDVFKTCFYMVNNYQDAEDLTQDVFIKAFDKDIDSIENMKAWLIKISINTSKNYLKRKNRFNLFENLTHLVSNLNVEKEISNSETKDELVSLINTLSPKLREAIILRYVHQMKVEEIAKTLGIPVGTVKSRIHKGISNMKHKTNSKYAQQLMEGNLDEY</sequence>
<accession>A0ABT5VH87</accession>
<dbReference type="InterPro" id="IPR013325">
    <property type="entry name" value="RNA_pol_sigma_r2"/>
</dbReference>
<organism evidence="7 8">
    <name type="scientific">Alkalihalobacterium chitinilyticum</name>
    <dbReference type="NCBI Taxonomy" id="2980103"/>
    <lineage>
        <taxon>Bacteria</taxon>
        <taxon>Bacillati</taxon>
        <taxon>Bacillota</taxon>
        <taxon>Bacilli</taxon>
        <taxon>Bacillales</taxon>
        <taxon>Bacillaceae</taxon>
        <taxon>Alkalihalobacterium</taxon>
    </lineage>
</organism>
<dbReference type="InterPro" id="IPR007627">
    <property type="entry name" value="RNA_pol_sigma70_r2"/>
</dbReference>
<reference evidence="7" key="1">
    <citation type="submission" date="2024-05" db="EMBL/GenBank/DDBJ databases">
        <title>Alkalihalobacillus sp. strain MEB203 novel alkaliphilic bacterium from Lonar Lake, India.</title>
        <authorList>
            <person name="Joshi A."/>
            <person name="Thite S."/>
            <person name="Mengade P."/>
        </authorList>
    </citation>
    <scope>NUCLEOTIDE SEQUENCE</scope>
    <source>
        <strain evidence="7">MEB 203</strain>
    </source>
</reference>
<dbReference type="Pfam" id="PF04542">
    <property type="entry name" value="Sigma70_r2"/>
    <property type="match status" value="1"/>
</dbReference>
<evidence type="ECO:0000256" key="4">
    <source>
        <dbReference type="ARBA" id="ARBA00023163"/>
    </source>
</evidence>
<dbReference type="PANTHER" id="PTHR43133">
    <property type="entry name" value="RNA POLYMERASE ECF-TYPE SIGMA FACTO"/>
    <property type="match status" value="1"/>
</dbReference>
<dbReference type="RefSeq" id="WP_275119422.1">
    <property type="nucleotide sequence ID" value="NZ_JAOTPO010000011.1"/>
</dbReference>
<evidence type="ECO:0000313" key="8">
    <source>
        <dbReference type="Proteomes" id="UP001148125"/>
    </source>
</evidence>
<dbReference type="Gene3D" id="1.10.10.10">
    <property type="entry name" value="Winged helix-like DNA-binding domain superfamily/Winged helix DNA-binding domain"/>
    <property type="match status" value="1"/>
</dbReference>
<dbReference type="InterPro" id="IPR014284">
    <property type="entry name" value="RNA_pol_sigma-70_dom"/>
</dbReference>
<dbReference type="InterPro" id="IPR013324">
    <property type="entry name" value="RNA_pol_sigma_r3/r4-like"/>
</dbReference>
<dbReference type="PANTHER" id="PTHR43133:SF60">
    <property type="entry name" value="RNA POLYMERASE SIGMA FACTOR SIGV"/>
    <property type="match status" value="1"/>
</dbReference>
<keyword evidence="4" id="KW-0804">Transcription</keyword>
<evidence type="ECO:0000259" key="6">
    <source>
        <dbReference type="Pfam" id="PF08281"/>
    </source>
</evidence>
<protein>
    <submittedName>
        <fullName evidence="7">RNA polymerase sigma factor</fullName>
    </submittedName>
</protein>
<gene>
    <name evidence="7" type="ORF">N7Z68_15750</name>
</gene>
<evidence type="ECO:0000259" key="5">
    <source>
        <dbReference type="Pfam" id="PF04542"/>
    </source>
</evidence>
<dbReference type="SUPFAM" id="SSF88659">
    <property type="entry name" value="Sigma3 and sigma4 domains of RNA polymerase sigma factors"/>
    <property type="match status" value="1"/>
</dbReference>
<proteinExistence type="inferred from homology"/>
<evidence type="ECO:0000256" key="3">
    <source>
        <dbReference type="ARBA" id="ARBA00023082"/>
    </source>
</evidence>